<sequence>MFLPYSTIKVSITANSASKEKTQVHIRELEEEEVKLLKNLSHANIGRYLGTVREEETLRVRWRTSGLGSCLKLYNLVAGPFGSFLISWTV</sequence>
<dbReference type="Proteomes" id="UP001055811">
    <property type="component" value="Linkage Group LG02"/>
</dbReference>
<gene>
    <name evidence="1" type="ORF">L2E82_08163</name>
</gene>
<organism evidence="1 2">
    <name type="scientific">Cichorium intybus</name>
    <name type="common">Chicory</name>
    <dbReference type="NCBI Taxonomy" id="13427"/>
    <lineage>
        <taxon>Eukaryota</taxon>
        <taxon>Viridiplantae</taxon>
        <taxon>Streptophyta</taxon>
        <taxon>Embryophyta</taxon>
        <taxon>Tracheophyta</taxon>
        <taxon>Spermatophyta</taxon>
        <taxon>Magnoliopsida</taxon>
        <taxon>eudicotyledons</taxon>
        <taxon>Gunneridae</taxon>
        <taxon>Pentapetalae</taxon>
        <taxon>asterids</taxon>
        <taxon>campanulids</taxon>
        <taxon>Asterales</taxon>
        <taxon>Asteraceae</taxon>
        <taxon>Cichorioideae</taxon>
        <taxon>Cichorieae</taxon>
        <taxon>Cichoriinae</taxon>
        <taxon>Cichorium</taxon>
    </lineage>
</organism>
<accession>A0ACB9G569</accession>
<proteinExistence type="predicted"/>
<keyword evidence="2" id="KW-1185">Reference proteome</keyword>
<name>A0ACB9G569_CICIN</name>
<comment type="caution">
    <text evidence="1">The sequence shown here is derived from an EMBL/GenBank/DDBJ whole genome shotgun (WGS) entry which is preliminary data.</text>
</comment>
<evidence type="ECO:0000313" key="1">
    <source>
        <dbReference type="EMBL" id="KAI3778779.1"/>
    </source>
</evidence>
<dbReference type="EMBL" id="CM042010">
    <property type="protein sequence ID" value="KAI3778779.1"/>
    <property type="molecule type" value="Genomic_DNA"/>
</dbReference>
<evidence type="ECO:0000313" key="2">
    <source>
        <dbReference type="Proteomes" id="UP001055811"/>
    </source>
</evidence>
<protein>
    <submittedName>
        <fullName evidence="1">Uncharacterized protein</fullName>
    </submittedName>
</protein>
<reference evidence="1 2" key="2">
    <citation type="journal article" date="2022" name="Mol. Ecol. Resour.">
        <title>The genomes of chicory, endive, great burdock and yacon provide insights into Asteraceae paleo-polyploidization history and plant inulin production.</title>
        <authorList>
            <person name="Fan W."/>
            <person name="Wang S."/>
            <person name="Wang H."/>
            <person name="Wang A."/>
            <person name="Jiang F."/>
            <person name="Liu H."/>
            <person name="Zhao H."/>
            <person name="Xu D."/>
            <person name="Zhang Y."/>
        </authorList>
    </citation>
    <scope>NUCLEOTIDE SEQUENCE [LARGE SCALE GENOMIC DNA]</scope>
    <source>
        <strain evidence="2">cv. Punajuju</strain>
        <tissue evidence="1">Leaves</tissue>
    </source>
</reference>
<reference evidence="2" key="1">
    <citation type="journal article" date="2022" name="Mol. Ecol. Resour.">
        <title>The genomes of chicory, endive, great burdock and yacon provide insights into Asteraceae palaeo-polyploidization history and plant inulin production.</title>
        <authorList>
            <person name="Fan W."/>
            <person name="Wang S."/>
            <person name="Wang H."/>
            <person name="Wang A."/>
            <person name="Jiang F."/>
            <person name="Liu H."/>
            <person name="Zhao H."/>
            <person name="Xu D."/>
            <person name="Zhang Y."/>
        </authorList>
    </citation>
    <scope>NUCLEOTIDE SEQUENCE [LARGE SCALE GENOMIC DNA]</scope>
    <source>
        <strain evidence="2">cv. Punajuju</strain>
    </source>
</reference>